<sequence>MPTSTSSPRARRPAKDAVGAAAVDLARAAAVEVAGEGQVGEHLGSAAEPGADRVVVHRFASTGAGYRGWAWTVVVARAPRAKVATVSEVVLLPAGDAVLAPSWLPWAERLQPGDVGPTDVLPRVADDPRLVQGYEATDVAGAGDADAAALSALGLGRARVLGPLGRAEAATRWYDGDAGPGAPSARAASAACASCGFFVPLSGSLRAVFGVCANDWSPDDGRVVSTDHGCGAHSETDVVVEPEPLAPPILDDEALEPVVIERPATAEAAPVVEPGPASGVEPEPVPVLEAEPVAEAAPVVEPEPVAGAAASEGPGTVEVSTSVEVTDRVEVTESVEVSERVEVVTGEPADPAS</sequence>
<dbReference type="AlphaFoldDB" id="A0A6J4PQJ4"/>
<accession>A0A6J4PQJ4</accession>
<organism evidence="1">
    <name type="scientific">uncultured Quadrisphaera sp</name>
    <dbReference type="NCBI Taxonomy" id="904978"/>
    <lineage>
        <taxon>Bacteria</taxon>
        <taxon>Bacillati</taxon>
        <taxon>Actinomycetota</taxon>
        <taxon>Actinomycetes</taxon>
        <taxon>Kineosporiales</taxon>
        <taxon>Kineosporiaceae</taxon>
        <taxon>Quadrisphaera</taxon>
        <taxon>environmental samples</taxon>
    </lineage>
</organism>
<dbReference type="Pfam" id="PF11228">
    <property type="entry name" value="DUF3027"/>
    <property type="match status" value="1"/>
</dbReference>
<name>A0A6J4PQJ4_9ACTN</name>
<reference evidence="1" key="1">
    <citation type="submission" date="2020-02" db="EMBL/GenBank/DDBJ databases">
        <authorList>
            <person name="Meier V. D."/>
        </authorList>
    </citation>
    <scope>NUCLEOTIDE SEQUENCE</scope>
    <source>
        <strain evidence="1">AVDCRST_MAG35</strain>
    </source>
</reference>
<evidence type="ECO:0008006" key="2">
    <source>
        <dbReference type="Google" id="ProtNLM"/>
    </source>
</evidence>
<proteinExistence type="predicted"/>
<dbReference type="InterPro" id="IPR021391">
    <property type="entry name" value="DUF3027"/>
</dbReference>
<dbReference type="EMBL" id="CADCUY010000450">
    <property type="protein sequence ID" value="CAA9423166.1"/>
    <property type="molecule type" value="Genomic_DNA"/>
</dbReference>
<protein>
    <recommendedName>
        <fullName evidence="2">DUF3027 domain-containing protein</fullName>
    </recommendedName>
</protein>
<gene>
    <name evidence="1" type="ORF">AVDCRST_MAG35-2106</name>
</gene>
<evidence type="ECO:0000313" key="1">
    <source>
        <dbReference type="EMBL" id="CAA9423166.1"/>
    </source>
</evidence>